<sequence length="32" mass="3751">MRAKVNRTQALKQTDLIGKLFKKELRHNKTAI</sequence>
<organism evidence="1">
    <name type="scientific">marine sediment metagenome</name>
    <dbReference type="NCBI Taxonomy" id="412755"/>
    <lineage>
        <taxon>unclassified sequences</taxon>
        <taxon>metagenomes</taxon>
        <taxon>ecological metagenomes</taxon>
    </lineage>
</organism>
<accession>X1MCX8</accession>
<name>X1MCX8_9ZZZZ</name>
<reference evidence="1" key="1">
    <citation type="journal article" date="2014" name="Front. Microbiol.">
        <title>High frequency of phylogenetically diverse reductive dehalogenase-homologous genes in deep subseafloor sedimentary metagenomes.</title>
        <authorList>
            <person name="Kawai M."/>
            <person name="Futagami T."/>
            <person name="Toyoda A."/>
            <person name="Takaki Y."/>
            <person name="Nishi S."/>
            <person name="Hori S."/>
            <person name="Arai W."/>
            <person name="Tsubouchi T."/>
            <person name="Morono Y."/>
            <person name="Uchiyama I."/>
            <person name="Ito T."/>
            <person name="Fujiyama A."/>
            <person name="Inagaki F."/>
            <person name="Takami H."/>
        </authorList>
    </citation>
    <scope>NUCLEOTIDE SEQUENCE</scope>
    <source>
        <strain evidence="1">Expedition CK06-06</strain>
    </source>
</reference>
<gene>
    <name evidence="1" type="ORF">S06H3_38203</name>
</gene>
<dbReference type="AlphaFoldDB" id="X1MCX8"/>
<protein>
    <submittedName>
        <fullName evidence="1">Uncharacterized protein</fullName>
    </submittedName>
</protein>
<proteinExistence type="predicted"/>
<dbReference type="EMBL" id="BARV01023268">
    <property type="protein sequence ID" value="GAI29482.1"/>
    <property type="molecule type" value="Genomic_DNA"/>
</dbReference>
<evidence type="ECO:0000313" key="1">
    <source>
        <dbReference type="EMBL" id="GAI29482.1"/>
    </source>
</evidence>
<comment type="caution">
    <text evidence="1">The sequence shown here is derived from an EMBL/GenBank/DDBJ whole genome shotgun (WGS) entry which is preliminary data.</text>
</comment>
<feature type="non-terminal residue" evidence="1">
    <location>
        <position position="32"/>
    </location>
</feature>